<dbReference type="Proteomes" id="UP000006377">
    <property type="component" value="Chromosome"/>
</dbReference>
<dbReference type="InterPro" id="IPR029021">
    <property type="entry name" value="Prot-tyrosine_phosphatase-like"/>
</dbReference>
<sequence>MIYVSPLSAVEDAIREVRPSHLVSLLDPETMIGTPEGILPDRHLRIGINDIAEAIDDLVPPGTEHVSALIDFVRGWDQRQPLLVHCWAGISRSTAAAFITLCALNEEHPEDELAQLVRSCGSHAHPNRLMVKLADELLAREGRMSAAVEALGPGRACWEGELFAIPLRPADDLSTARFPRSR</sequence>
<dbReference type="eggNOG" id="COG5350">
    <property type="taxonomic scope" value="Bacteria"/>
</dbReference>
<gene>
    <name evidence="2" type="ordered locus">Plav_0737</name>
</gene>
<name>A7HR27_PARL1</name>
<accession>A7HR27</accession>
<dbReference type="Pfam" id="PF00102">
    <property type="entry name" value="Y_phosphatase"/>
    <property type="match status" value="1"/>
</dbReference>
<evidence type="ECO:0000259" key="1">
    <source>
        <dbReference type="Pfam" id="PF00102"/>
    </source>
</evidence>
<evidence type="ECO:0000313" key="2">
    <source>
        <dbReference type="EMBL" id="ABS62360.1"/>
    </source>
</evidence>
<evidence type="ECO:0000313" key="3">
    <source>
        <dbReference type="Proteomes" id="UP000006377"/>
    </source>
</evidence>
<feature type="domain" description="Tyrosine-protein phosphatase" evidence="1">
    <location>
        <begin position="58"/>
        <end position="118"/>
    </location>
</feature>
<reference evidence="2 3" key="1">
    <citation type="journal article" date="2011" name="Stand. Genomic Sci.">
        <title>Complete genome sequence of Parvibaculum lavamentivorans type strain (DS-1(T)).</title>
        <authorList>
            <person name="Schleheck D."/>
            <person name="Weiss M."/>
            <person name="Pitluck S."/>
            <person name="Bruce D."/>
            <person name="Land M.L."/>
            <person name="Han S."/>
            <person name="Saunders E."/>
            <person name="Tapia R."/>
            <person name="Detter C."/>
            <person name="Brettin T."/>
            <person name="Han J."/>
            <person name="Woyke T."/>
            <person name="Goodwin L."/>
            <person name="Pennacchio L."/>
            <person name="Nolan M."/>
            <person name="Cook A.M."/>
            <person name="Kjelleberg S."/>
            <person name="Thomas T."/>
        </authorList>
    </citation>
    <scope>NUCLEOTIDE SEQUENCE [LARGE SCALE GENOMIC DNA]</scope>
    <source>
        <strain evidence="3">DS-1 / DSM 13023 / NCIMB 13966</strain>
    </source>
</reference>
<keyword evidence="3" id="KW-1185">Reference proteome</keyword>
<dbReference type="PROSITE" id="PS00383">
    <property type="entry name" value="TYR_PHOSPHATASE_1"/>
    <property type="match status" value="1"/>
</dbReference>
<dbReference type="OrthoDB" id="9794527at2"/>
<dbReference type="Gene3D" id="3.90.190.10">
    <property type="entry name" value="Protein tyrosine phosphatase superfamily"/>
    <property type="match status" value="1"/>
</dbReference>
<dbReference type="AlphaFoldDB" id="A7HR27"/>
<dbReference type="GO" id="GO:0004725">
    <property type="term" value="F:protein tyrosine phosphatase activity"/>
    <property type="evidence" value="ECO:0007669"/>
    <property type="project" value="InterPro"/>
</dbReference>
<proteinExistence type="predicted"/>
<dbReference type="RefSeq" id="WP_011995651.1">
    <property type="nucleotide sequence ID" value="NC_009719.1"/>
</dbReference>
<dbReference type="KEGG" id="pla:Plav_0737"/>
<dbReference type="InterPro" id="IPR000242">
    <property type="entry name" value="PTP_cat"/>
</dbReference>
<protein>
    <recommendedName>
        <fullName evidence="1">Tyrosine-protein phosphatase domain-containing protein</fullName>
    </recommendedName>
</protein>
<dbReference type="HOGENOM" id="CLU_120986_0_0_5"/>
<dbReference type="STRING" id="402881.Plav_0737"/>
<dbReference type="InterPro" id="IPR016130">
    <property type="entry name" value="Tyr_Pase_AS"/>
</dbReference>
<organism evidence="2 3">
    <name type="scientific">Parvibaculum lavamentivorans (strain DS-1 / DSM 13023 / NCIMB 13966)</name>
    <dbReference type="NCBI Taxonomy" id="402881"/>
    <lineage>
        <taxon>Bacteria</taxon>
        <taxon>Pseudomonadati</taxon>
        <taxon>Pseudomonadota</taxon>
        <taxon>Alphaproteobacteria</taxon>
        <taxon>Hyphomicrobiales</taxon>
        <taxon>Parvibaculaceae</taxon>
        <taxon>Parvibaculum</taxon>
    </lineage>
</organism>
<dbReference type="EMBL" id="CP000774">
    <property type="protein sequence ID" value="ABS62360.1"/>
    <property type="molecule type" value="Genomic_DNA"/>
</dbReference>
<dbReference type="SUPFAM" id="SSF52799">
    <property type="entry name" value="(Phosphotyrosine protein) phosphatases II"/>
    <property type="match status" value="1"/>
</dbReference>